<organism evidence="5 6">
    <name type="scientific">Leminorella richardii</name>
    <dbReference type="NCBI Taxonomy" id="158841"/>
    <lineage>
        <taxon>Bacteria</taxon>
        <taxon>Pseudomonadati</taxon>
        <taxon>Pseudomonadota</taxon>
        <taxon>Gammaproteobacteria</taxon>
        <taxon>Enterobacterales</taxon>
        <taxon>Budviciaceae</taxon>
        <taxon>Leminorella</taxon>
    </lineage>
</organism>
<feature type="signal peptide" evidence="2">
    <location>
        <begin position="1"/>
        <end position="24"/>
    </location>
</feature>
<dbReference type="PANTHER" id="PTHR11851">
    <property type="entry name" value="METALLOPROTEASE"/>
    <property type="match status" value="1"/>
</dbReference>
<sequence length="478" mass="53080">MHSQYLFSALGGLMFLAVGASVQAEPLRADPAWQVGKLDNGFKWQILATPHRPTDSVEVRLEINTGSLQESIPQVGFSYLLPRLATAGTTHFPHENLVALLPQITATGGTKTLVEVSYDYTRYNLSFPTNRPELLKEAFSWLSDAVNRPEATSEQLQSVRADWLSPNIALPQGMSEPWWRYRIKNSSMVDHDPGQTVTEGATVEQLAEFYDKWYTPDAMTLYVVGNVDRRLLVEQINKAFGDLQGKRESPATIAALSALPPNPVNFLSSTVDKDRLTLVWDEPWHPVVATESLNRQWLNEAAQELVSLRLSQKLVKSGLKGVSLGFDCQIMYQRNVCKIAIDAPLAGLRPSLKYVGGEIAKLSNEGVTEAEYNALLAEKKERLAQVMATYAKTDTAAIMEQRLLVEKSGSIGVSPELFMQLRQAFLDNLTLQAVNAHIHQRLTIKPTLVLRQPTGEAEENVKELSEMLEGIVEPAIKS</sequence>
<accession>A0A2X4X4P5</accession>
<dbReference type="Gene3D" id="3.30.830.10">
    <property type="entry name" value="Metalloenzyme, LuxS/M16 peptidase-like"/>
    <property type="match status" value="2"/>
</dbReference>
<evidence type="ECO:0000259" key="4">
    <source>
        <dbReference type="Pfam" id="PF05193"/>
    </source>
</evidence>
<dbReference type="Pfam" id="PF05193">
    <property type="entry name" value="Peptidase_M16_C"/>
    <property type="match status" value="1"/>
</dbReference>
<dbReference type="SUPFAM" id="SSF63411">
    <property type="entry name" value="LuxS/MPP-like metallohydrolase"/>
    <property type="match status" value="1"/>
</dbReference>
<dbReference type="Pfam" id="PF00675">
    <property type="entry name" value="Peptidase_M16"/>
    <property type="match status" value="1"/>
</dbReference>
<keyword evidence="2" id="KW-0732">Signal</keyword>
<evidence type="ECO:0000313" key="6">
    <source>
        <dbReference type="Proteomes" id="UP000249005"/>
    </source>
</evidence>
<evidence type="ECO:0000259" key="3">
    <source>
        <dbReference type="Pfam" id="PF00675"/>
    </source>
</evidence>
<keyword evidence="6" id="KW-1185">Reference proteome</keyword>
<dbReference type="KEGG" id="lri:NCTC12151_00172"/>
<dbReference type="AlphaFoldDB" id="A0A2X4X4P5"/>
<dbReference type="PANTHER" id="PTHR11851:SF49">
    <property type="entry name" value="MITOCHONDRIAL-PROCESSING PEPTIDASE SUBUNIT ALPHA"/>
    <property type="match status" value="1"/>
</dbReference>
<comment type="similarity">
    <text evidence="1">Belongs to the peptidase M16 family.</text>
</comment>
<feature type="domain" description="Peptidase M16 N-terminal" evidence="3">
    <location>
        <begin position="48"/>
        <end position="158"/>
    </location>
</feature>
<dbReference type="GO" id="GO:0046872">
    <property type="term" value="F:metal ion binding"/>
    <property type="evidence" value="ECO:0007669"/>
    <property type="project" value="InterPro"/>
</dbReference>
<evidence type="ECO:0000256" key="1">
    <source>
        <dbReference type="ARBA" id="ARBA00007261"/>
    </source>
</evidence>
<dbReference type="RefSeq" id="WP_111738873.1">
    <property type="nucleotide sequence ID" value="NZ_LR698987.1"/>
</dbReference>
<dbReference type="OrthoDB" id="9811314at2"/>
<evidence type="ECO:0000256" key="2">
    <source>
        <dbReference type="SAM" id="SignalP"/>
    </source>
</evidence>
<feature type="chain" id="PRO_5015856104" evidence="2">
    <location>
        <begin position="25"/>
        <end position="478"/>
    </location>
</feature>
<reference evidence="5 6" key="1">
    <citation type="submission" date="2018-06" db="EMBL/GenBank/DDBJ databases">
        <authorList>
            <consortium name="Pathogen Informatics"/>
            <person name="Doyle S."/>
        </authorList>
    </citation>
    <scope>NUCLEOTIDE SEQUENCE [LARGE SCALE GENOMIC DNA]</scope>
    <source>
        <strain evidence="5 6">NCTC12151</strain>
    </source>
</reference>
<gene>
    <name evidence="5" type="primary">yhjJ</name>
    <name evidence="5" type="ORF">NCTC12151_00172</name>
</gene>
<feature type="domain" description="Peptidase M16 C-terminal" evidence="4">
    <location>
        <begin position="202"/>
        <end position="375"/>
    </location>
</feature>
<proteinExistence type="inferred from homology"/>
<name>A0A2X4X4P5_9GAMM</name>
<dbReference type="InterPro" id="IPR050361">
    <property type="entry name" value="MPP/UQCRC_Complex"/>
</dbReference>
<dbReference type="InterPro" id="IPR011765">
    <property type="entry name" value="Pept_M16_N"/>
</dbReference>
<dbReference type="EMBL" id="LS483470">
    <property type="protein sequence ID" value="SQI34425.1"/>
    <property type="molecule type" value="Genomic_DNA"/>
</dbReference>
<dbReference type="InterPro" id="IPR011249">
    <property type="entry name" value="Metalloenz_LuxS/M16"/>
</dbReference>
<evidence type="ECO:0000313" key="5">
    <source>
        <dbReference type="EMBL" id="SQI34425.1"/>
    </source>
</evidence>
<dbReference type="InterPro" id="IPR007863">
    <property type="entry name" value="Peptidase_M16_C"/>
</dbReference>
<dbReference type="Proteomes" id="UP000249005">
    <property type="component" value="Chromosome 1"/>
</dbReference>
<protein>
    <submittedName>
        <fullName evidence="5">Peptidase M16 inactive domain</fullName>
    </submittedName>
</protein>